<dbReference type="PROSITE" id="PS00463">
    <property type="entry name" value="ZN2_CY6_FUNGAL_1"/>
    <property type="match status" value="2"/>
</dbReference>
<keyword evidence="2" id="KW-0539">Nucleus</keyword>
<feature type="domain" description="Zn(2)-C6 fungal-type" evidence="4">
    <location>
        <begin position="7"/>
        <end position="39"/>
    </location>
</feature>
<feature type="compositionally biased region" description="Low complexity" evidence="3">
    <location>
        <begin position="108"/>
        <end position="122"/>
    </location>
</feature>
<name>A0A9P6HR10_9AGAM</name>
<dbReference type="PROSITE" id="PS50048">
    <property type="entry name" value="ZN2_CY6_FUNGAL_2"/>
    <property type="match status" value="2"/>
</dbReference>
<feature type="domain" description="Zn(2)-C6 fungal-type" evidence="4">
    <location>
        <begin position="57"/>
        <end position="89"/>
    </location>
</feature>
<evidence type="ECO:0000313" key="6">
    <source>
        <dbReference type="Proteomes" id="UP000736335"/>
    </source>
</evidence>
<dbReference type="GO" id="GO:0005634">
    <property type="term" value="C:nucleus"/>
    <property type="evidence" value="ECO:0007669"/>
    <property type="project" value="UniProtKB-SubCell"/>
</dbReference>
<dbReference type="InterPro" id="IPR001138">
    <property type="entry name" value="Zn2Cys6_DnaBD"/>
</dbReference>
<accession>A0A9P6HR10</accession>
<dbReference type="OrthoDB" id="2017365at2759"/>
<dbReference type="PANTHER" id="PTHR31001:SF90">
    <property type="entry name" value="CENTROMERE DNA-BINDING PROTEIN COMPLEX CBF3 SUBUNIT B"/>
    <property type="match status" value="1"/>
</dbReference>
<dbReference type="Proteomes" id="UP000736335">
    <property type="component" value="Unassembled WGS sequence"/>
</dbReference>
<dbReference type="Pfam" id="PF00172">
    <property type="entry name" value="Zn_clus"/>
    <property type="match status" value="2"/>
</dbReference>
<sequence>MAGTTFTCAPCRRKKRKCDGATPVCGRCARSINANLCTYTPASDLVQYQSTLRKGLACVPCRQRKKRCDASRPHCSTCQAIGKVDQCMYTDQPRKSPSRKGQADAAQSGSNSPSSTPEESNPATAGFEALDAVFLTDPLAPTLSAVQAQGPDITRIPLVDVFFSSNPFQGHPSQTPDRNLDELTSAMREFFMAYSSRMGYLLTPVKGEAIVEGDFSNPSVHQYFIHLSSMLGCYLYQEMQLDFRLLYLNSLLVTACLESMTTLTEDVDPLACAQANLLAAQTFFFANRVNHGLQYFHSVRDIVNRHHLRLVPTQTPGAINSGLFQLTQDARERICLFSQALYIDVYLSLVHGVNGNQFSRIETEFRFHLPLAYPDMQLDPVVMRARGMLLIRDAAQQTDTVGSSGTVPVAWHTTTVKILVELTHLVDQMFPLMERFEQVQDHDRSLCLRYTSIISLTTIAEIHKALSNTAPDSRTKCLESLQMLAQLTEEIPWNLRHLMDQYICICWDRSVALVDSFPPTELGDLSPETFGAVMSHAKNQWGNRPSGVSTDPSSLCANLRAVDERLRMACEAHYMIPPATISAEDLSQMINF</sequence>
<gene>
    <name evidence="5" type="ORF">BJ322DRAFT_100685</name>
</gene>
<dbReference type="AlphaFoldDB" id="A0A9P6HR10"/>
<comment type="caution">
    <text evidence="5">The sequence shown here is derived from an EMBL/GenBank/DDBJ whole genome shotgun (WGS) entry which is preliminary data.</text>
</comment>
<dbReference type="InterPro" id="IPR050613">
    <property type="entry name" value="Sec_Metabolite_Reg"/>
</dbReference>
<evidence type="ECO:0000256" key="1">
    <source>
        <dbReference type="ARBA" id="ARBA00004123"/>
    </source>
</evidence>
<dbReference type="GO" id="GO:0000981">
    <property type="term" value="F:DNA-binding transcription factor activity, RNA polymerase II-specific"/>
    <property type="evidence" value="ECO:0007669"/>
    <property type="project" value="InterPro"/>
</dbReference>
<comment type="subcellular location">
    <subcellularLocation>
        <location evidence="1">Nucleus</location>
    </subcellularLocation>
</comment>
<dbReference type="EMBL" id="WIUZ02000001">
    <property type="protein sequence ID" value="KAF9793123.1"/>
    <property type="molecule type" value="Genomic_DNA"/>
</dbReference>
<dbReference type="InterPro" id="IPR036864">
    <property type="entry name" value="Zn2-C6_fun-type_DNA-bd_sf"/>
</dbReference>
<organism evidence="5 6">
    <name type="scientific">Thelephora terrestris</name>
    <dbReference type="NCBI Taxonomy" id="56493"/>
    <lineage>
        <taxon>Eukaryota</taxon>
        <taxon>Fungi</taxon>
        <taxon>Dikarya</taxon>
        <taxon>Basidiomycota</taxon>
        <taxon>Agaricomycotina</taxon>
        <taxon>Agaricomycetes</taxon>
        <taxon>Thelephorales</taxon>
        <taxon>Thelephoraceae</taxon>
        <taxon>Thelephora</taxon>
    </lineage>
</organism>
<evidence type="ECO:0000259" key="4">
    <source>
        <dbReference type="PROSITE" id="PS50048"/>
    </source>
</evidence>
<dbReference type="SUPFAM" id="SSF57701">
    <property type="entry name" value="Zn2/Cys6 DNA-binding domain"/>
    <property type="match status" value="2"/>
</dbReference>
<dbReference type="Gene3D" id="4.10.240.10">
    <property type="entry name" value="Zn(2)-C6 fungal-type DNA-binding domain"/>
    <property type="match status" value="2"/>
</dbReference>
<evidence type="ECO:0000313" key="5">
    <source>
        <dbReference type="EMBL" id="KAF9793123.1"/>
    </source>
</evidence>
<reference evidence="5" key="1">
    <citation type="journal article" date="2020" name="Nat. Commun.">
        <title>Large-scale genome sequencing of mycorrhizal fungi provides insights into the early evolution of symbiotic traits.</title>
        <authorList>
            <person name="Miyauchi S."/>
            <person name="Kiss E."/>
            <person name="Kuo A."/>
            <person name="Drula E."/>
            <person name="Kohler A."/>
            <person name="Sanchez-Garcia M."/>
            <person name="Morin E."/>
            <person name="Andreopoulos B."/>
            <person name="Barry K.W."/>
            <person name="Bonito G."/>
            <person name="Buee M."/>
            <person name="Carver A."/>
            <person name="Chen C."/>
            <person name="Cichocki N."/>
            <person name="Clum A."/>
            <person name="Culley D."/>
            <person name="Crous P.W."/>
            <person name="Fauchery L."/>
            <person name="Girlanda M."/>
            <person name="Hayes R.D."/>
            <person name="Keri Z."/>
            <person name="LaButti K."/>
            <person name="Lipzen A."/>
            <person name="Lombard V."/>
            <person name="Magnuson J."/>
            <person name="Maillard F."/>
            <person name="Murat C."/>
            <person name="Nolan M."/>
            <person name="Ohm R.A."/>
            <person name="Pangilinan J."/>
            <person name="Pereira M.F."/>
            <person name="Perotto S."/>
            <person name="Peter M."/>
            <person name="Pfister S."/>
            <person name="Riley R."/>
            <person name="Sitrit Y."/>
            <person name="Stielow J.B."/>
            <person name="Szollosi G."/>
            <person name="Zifcakova L."/>
            <person name="Stursova M."/>
            <person name="Spatafora J.W."/>
            <person name="Tedersoo L."/>
            <person name="Vaario L.M."/>
            <person name="Yamada A."/>
            <person name="Yan M."/>
            <person name="Wang P."/>
            <person name="Xu J."/>
            <person name="Bruns T."/>
            <person name="Baldrian P."/>
            <person name="Vilgalys R."/>
            <person name="Dunand C."/>
            <person name="Henrissat B."/>
            <person name="Grigoriev I.V."/>
            <person name="Hibbett D."/>
            <person name="Nagy L.G."/>
            <person name="Martin F.M."/>
        </authorList>
    </citation>
    <scope>NUCLEOTIDE SEQUENCE</scope>
    <source>
        <strain evidence="5">UH-Tt-Lm1</strain>
    </source>
</reference>
<dbReference type="CDD" id="cd00067">
    <property type="entry name" value="GAL4"/>
    <property type="match status" value="2"/>
</dbReference>
<dbReference type="SMART" id="SM00066">
    <property type="entry name" value="GAL4"/>
    <property type="match status" value="2"/>
</dbReference>
<feature type="region of interest" description="Disordered" evidence="3">
    <location>
        <begin position="90"/>
        <end position="123"/>
    </location>
</feature>
<proteinExistence type="predicted"/>
<keyword evidence="6" id="KW-1185">Reference proteome</keyword>
<dbReference type="GO" id="GO:0008270">
    <property type="term" value="F:zinc ion binding"/>
    <property type="evidence" value="ECO:0007669"/>
    <property type="project" value="InterPro"/>
</dbReference>
<evidence type="ECO:0000256" key="2">
    <source>
        <dbReference type="ARBA" id="ARBA00023242"/>
    </source>
</evidence>
<protein>
    <recommendedName>
        <fullName evidence="4">Zn(2)-C6 fungal-type domain-containing protein</fullName>
    </recommendedName>
</protein>
<reference evidence="5" key="2">
    <citation type="submission" date="2020-11" db="EMBL/GenBank/DDBJ databases">
        <authorList>
            <consortium name="DOE Joint Genome Institute"/>
            <person name="Kuo A."/>
            <person name="Miyauchi S."/>
            <person name="Kiss E."/>
            <person name="Drula E."/>
            <person name="Kohler A."/>
            <person name="Sanchez-Garcia M."/>
            <person name="Andreopoulos B."/>
            <person name="Barry K.W."/>
            <person name="Bonito G."/>
            <person name="Buee M."/>
            <person name="Carver A."/>
            <person name="Chen C."/>
            <person name="Cichocki N."/>
            <person name="Clum A."/>
            <person name="Culley D."/>
            <person name="Crous P.W."/>
            <person name="Fauchery L."/>
            <person name="Girlanda M."/>
            <person name="Hayes R."/>
            <person name="Keri Z."/>
            <person name="Labutti K."/>
            <person name="Lipzen A."/>
            <person name="Lombard V."/>
            <person name="Magnuson J."/>
            <person name="Maillard F."/>
            <person name="Morin E."/>
            <person name="Murat C."/>
            <person name="Nolan M."/>
            <person name="Ohm R."/>
            <person name="Pangilinan J."/>
            <person name="Pereira M."/>
            <person name="Perotto S."/>
            <person name="Peter M."/>
            <person name="Riley R."/>
            <person name="Sitrit Y."/>
            <person name="Stielow B."/>
            <person name="Szollosi G."/>
            <person name="Zifcakova L."/>
            <person name="Stursova M."/>
            <person name="Spatafora J.W."/>
            <person name="Tedersoo L."/>
            <person name="Vaario L.-M."/>
            <person name="Yamada A."/>
            <person name="Yan M."/>
            <person name="Wang P."/>
            <person name="Xu J."/>
            <person name="Bruns T."/>
            <person name="Baldrian P."/>
            <person name="Vilgalys R."/>
            <person name="Henrissat B."/>
            <person name="Grigoriev I.V."/>
            <person name="Hibbett D."/>
            <person name="Nagy L.G."/>
            <person name="Martin F.M."/>
        </authorList>
    </citation>
    <scope>NUCLEOTIDE SEQUENCE</scope>
    <source>
        <strain evidence="5">UH-Tt-Lm1</strain>
    </source>
</reference>
<evidence type="ECO:0000256" key="3">
    <source>
        <dbReference type="SAM" id="MobiDB-lite"/>
    </source>
</evidence>
<dbReference type="PANTHER" id="PTHR31001">
    <property type="entry name" value="UNCHARACTERIZED TRANSCRIPTIONAL REGULATORY PROTEIN"/>
    <property type="match status" value="1"/>
</dbReference>